<proteinExistence type="predicted"/>
<accession>A0A8X6U6R8</accession>
<comment type="caution">
    <text evidence="1">The sequence shown here is derived from an EMBL/GenBank/DDBJ whole genome shotgun (WGS) entry which is preliminary data.</text>
</comment>
<evidence type="ECO:0000313" key="1">
    <source>
        <dbReference type="EMBL" id="GFT97402.1"/>
    </source>
</evidence>
<gene>
    <name evidence="1" type="ORF">NPIL_502941</name>
</gene>
<name>A0A8X6U6R8_NEPPI</name>
<dbReference type="EMBL" id="BMAW01075519">
    <property type="protein sequence ID" value="GFT97402.1"/>
    <property type="molecule type" value="Genomic_DNA"/>
</dbReference>
<dbReference type="AlphaFoldDB" id="A0A8X6U6R8"/>
<evidence type="ECO:0000313" key="2">
    <source>
        <dbReference type="Proteomes" id="UP000887013"/>
    </source>
</evidence>
<dbReference type="Proteomes" id="UP000887013">
    <property type="component" value="Unassembled WGS sequence"/>
</dbReference>
<sequence length="107" mass="12168">MNVLQLNNAFVAPNRRAISHMERKRHSGLPVKALDLRSSVGLRGDSRTSIGQVSRIQSSVIVTRGIMKEDTFAESVTCRIDNNILETPQPIVNLIDEDRWEKCSWRH</sequence>
<keyword evidence="2" id="KW-1185">Reference proteome</keyword>
<protein>
    <submittedName>
        <fullName evidence="1">Uncharacterized protein</fullName>
    </submittedName>
</protein>
<organism evidence="1 2">
    <name type="scientific">Nephila pilipes</name>
    <name type="common">Giant wood spider</name>
    <name type="synonym">Nephila maculata</name>
    <dbReference type="NCBI Taxonomy" id="299642"/>
    <lineage>
        <taxon>Eukaryota</taxon>
        <taxon>Metazoa</taxon>
        <taxon>Ecdysozoa</taxon>
        <taxon>Arthropoda</taxon>
        <taxon>Chelicerata</taxon>
        <taxon>Arachnida</taxon>
        <taxon>Araneae</taxon>
        <taxon>Araneomorphae</taxon>
        <taxon>Entelegynae</taxon>
        <taxon>Araneoidea</taxon>
        <taxon>Nephilidae</taxon>
        <taxon>Nephila</taxon>
    </lineage>
</organism>
<reference evidence="1" key="1">
    <citation type="submission" date="2020-08" db="EMBL/GenBank/DDBJ databases">
        <title>Multicomponent nature underlies the extraordinary mechanical properties of spider dragline silk.</title>
        <authorList>
            <person name="Kono N."/>
            <person name="Nakamura H."/>
            <person name="Mori M."/>
            <person name="Yoshida Y."/>
            <person name="Ohtoshi R."/>
            <person name="Malay A.D."/>
            <person name="Moran D.A.P."/>
            <person name="Tomita M."/>
            <person name="Numata K."/>
            <person name="Arakawa K."/>
        </authorList>
    </citation>
    <scope>NUCLEOTIDE SEQUENCE</scope>
</reference>